<organism evidence="2 3">
    <name type="scientific">Allocoleopsis franciscana PCC 7113</name>
    <dbReference type="NCBI Taxonomy" id="1173027"/>
    <lineage>
        <taxon>Bacteria</taxon>
        <taxon>Bacillati</taxon>
        <taxon>Cyanobacteriota</taxon>
        <taxon>Cyanophyceae</taxon>
        <taxon>Coleofasciculales</taxon>
        <taxon>Coleofasciculaceae</taxon>
        <taxon>Allocoleopsis</taxon>
        <taxon>Allocoleopsis franciscana</taxon>
    </lineage>
</organism>
<evidence type="ECO:0000259" key="1">
    <source>
        <dbReference type="Pfam" id="PF05685"/>
    </source>
</evidence>
<dbReference type="KEGG" id="mic:Mic7113_3431"/>
<dbReference type="PATRIC" id="fig|1173027.3.peg.3777"/>
<name>K9WFJ0_9CYAN</name>
<dbReference type="InterPro" id="IPR008538">
    <property type="entry name" value="Uma2"/>
</dbReference>
<dbReference type="Gene3D" id="3.90.1570.10">
    <property type="entry name" value="tt1808, chain A"/>
    <property type="match status" value="1"/>
</dbReference>
<accession>K9WFJ0</accession>
<dbReference type="STRING" id="1173027.Mic7113_3431"/>
<dbReference type="CDD" id="cd06260">
    <property type="entry name" value="DUF820-like"/>
    <property type="match status" value="1"/>
</dbReference>
<dbReference type="Proteomes" id="UP000010471">
    <property type="component" value="Chromosome"/>
</dbReference>
<dbReference type="Pfam" id="PF05685">
    <property type="entry name" value="Uma2"/>
    <property type="match status" value="1"/>
</dbReference>
<reference evidence="2 3" key="1">
    <citation type="submission" date="2012-06" db="EMBL/GenBank/DDBJ databases">
        <title>Finished chromosome of genome of Microcoleus sp. PCC 7113.</title>
        <authorList>
            <consortium name="US DOE Joint Genome Institute"/>
            <person name="Gugger M."/>
            <person name="Coursin T."/>
            <person name="Rippka R."/>
            <person name="Tandeau De Marsac N."/>
            <person name="Huntemann M."/>
            <person name="Wei C.-L."/>
            <person name="Han J."/>
            <person name="Detter J.C."/>
            <person name="Han C."/>
            <person name="Tapia R."/>
            <person name="Chen A."/>
            <person name="Kyrpides N."/>
            <person name="Mavromatis K."/>
            <person name="Markowitz V."/>
            <person name="Szeto E."/>
            <person name="Ivanova N."/>
            <person name="Pagani I."/>
            <person name="Pati A."/>
            <person name="Goodwin L."/>
            <person name="Nordberg H.P."/>
            <person name="Cantor M.N."/>
            <person name="Hua S.X."/>
            <person name="Woyke T."/>
            <person name="Kerfeld C.A."/>
        </authorList>
    </citation>
    <scope>NUCLEOTIDE SEQUENCE [LARGE SCALE GENOMIC DNA]</scope>
    <source>
        <strain evidence="2 3">PCC 7113</strain>
    </source>
</reference>
<dbReference type="InterPro" id="IPR012296">
    <property type="entry name" value="Nuclease_put_TT1808"/>
</dbReference>
<dbReference type="PANTHER" id="PTHR47152:SF1">
    <property type="entry name" value="SLL1186 PROTEIN"/>
    <property type="match status" value="1"/>
</dbReference>
<gene>
    <name evidence="2" type="ORF">Mic7113_3431</name>
</gene>
<dbReference type="OrthoDB" id="427876at2"/>
<dbReference type="InterPro" id="IPR011335">
    <property type="entry name" value="Restrct_endonuc-II-like"/>
</dbReference>
<proteinExistence type="predicted"/>
<dbReference type="HOGENOM" id="CLU_098557_0_0_3"/>
<evidence type="ECO:0000313" key="2">
    <source>
        <dbReference type="EMBL" id="AFZ19160.1"/>
    </source>
</evidence>
<dbReference type="AlphaFoldDB" id="K9WFJ0"/>
<dbReference type="EMBL" id="CP003630">
    <property type="protein sequence ID" value="AFZ19160.1"/>
    <property type="molecule type" value="Genomic_DNA"/>
</dbReference>
<sequence length="218" mass="25071">MLLALEQIIVPPGHKLLLKNVSWQQFQDILKNLGESRSARLSYSQGTLEIMTPLPEHEDDKVIIGDFIKAILEEMDIEFRSLGSTTFENEAMRQAVEPDDCFYIQKEAQIRGKKRLNLKIDPPPELAIEIDITSRTKFNNYQELGVTELWRYNGKKIEINILQSGEYVQSETSSAFPNLPIADVLHDFVEQSKVRGRNATMKSFRAWVRGQLARHEQP</sequence>
<dbReference type="SUPFAM" id="SSF52980">
    <property type="entry name" value="Restriction endonuclease-like"/>
    <property type="match status" value="1"/>
</dbReference>
<evidence type="ECO:0000313" key="3">
    <source>
        <dbReference type="Proteomes" id="UP000010471"/>
    </source>
</evidence>
<dbReference type="eggNOG" id="COG4636">
    <property type="taxonomic scope" value="Bacteria"/>
</dbReference>
<dbReference type="PANTHER" id="PTHR47152">
    <property type="entry name" value="SLR2084 PROTEIN-RELATED"/>
    <property type="match status" value="1"/>
</dbReference>
<protein>
    <recommendedName>
        <fullName evidence="1">Putative restriction endonuclease domain-containing protein</fullName>
    </recommendedName>
</protein>
<feature type="domain" description="Putative restriction endonuclease" evidence="1">
    <location>
        <begin position="23"/>
        <end position="187"/>
    </location>
</feature>
<dbReference type="RefSeq" id="WP_015183302.1">
    <property type="nucleotide sequence ID" value="NC_019738.1"/>
</dbReference>
<keyword evidence="3" id="KW-1185">Reference proteome</keyword>